<evidence type="ECO:0000313" key="3">
    <source>
        <dbReference type="Proteomes" id="UP000077266"/>
    </source>
</evidence>
<feature type="compositionally biased region" description="Basic and acidic residues" evidence="1">
    <location>
        <begin position="160"/>
        <end position="176"/>
    </location>
</feature>
<accession>A0A166AQ96</accession>
<dbReference type="EMBL" id="KV425978">
    <property type="protein sequence ID" value="KZV94119.1"/>
    <property type="molecule type" value="Genomic_DNA"/>
</dbReference>
<dbReference type="AlphaFoldDB" id="A0A166AQ96"/>
<sequence>MLVVFMLSALPKGKDPSNDTHKKGLRTVLKLIDTHEPSELGDQRTAITSFGLKNWQDALHEDAAEFAPFFARMGKLLGPDYAIAQPEPDPYNLHEAMQRLLLQEIWRMKDANETFPLDSAQRDYHYDTSEYSATRPGTLLKRTADAESREHASKAKKKARTEEKEAARKKREEDLVKAGARRSTRLKEKK</sequence>
<proteinExistence type="predicted"/>
<feature type="compositionally biased region" description="Basic and acidic residues" evidence="1">
    <location>
        <begin position="142"/>
        <end position="153"/>
    </location>
</feature>
<dbReference type="InParanoid" id="A0A166AQ96"/>
<dbReference type="OrthoDB" id="5569250at2759"/>
<feature type="compositionally biased region" description="Basic residues" evidence="1">
    <location>
        <begin position="179"/>
        <end position="190"/>
    </location>
</feature>
<dbReference type="Proteomes" id="UP000077266">
    <property type="component" value="Unassembled WGS sequence"/>
</dbReference>
<evidence type="ECO:0000313" key="2">
    <source>
        <dbReference type="EMBL" id="KZV94119.1"/>
    </source>
</evidence>
<evidence type="ECO:0000256" key="1">
    <source>
        <dbReference type="SAM" id="MobiDB-lite"/>
    </source>
</evidence>
<organism evidence="2 3">
    <name type="scientific">Exidia glandulosa HHB12029</name>
    <dbReference type="NCBI Taxonomy" id="1314781"/>
    <lineage>
        <taxon>Eukaryota</taxon>
        <taxon>Fungi</taxon>
        <taxon>Dikarya</taxon>
        <taxon>Basidiomycota</taxon>
        <taxon>Agaricomycotina</taxon>
        <taxon>Agaricomycetes</taxon>
        <taxon>Auriculariales</taxon>
        <taxon>Exidiaceae</taxon>
        <taxon>Exidia</taxon>
    </lineage>
</organism>
<keyword evidence="3" id="KW-1185">Reference proteome</keyword>
<feature type="region of interest" description="Disordered" evidence="1">
    <location>
        <begin position="141"/>
        <end position="190"/>
    </location>
</feature>
<gene>
    <name evidence="2" type="ORF">EXIGLDRAFT_767413</name>
</gene>
<reference evidence="2 3" key="1">
    <citation type="journal article" date="2016" name="Mol. Biol. Evol.">
        <title>Comparative Genomics of Early-Diverging Mushroom-Forming Fungi Provides Insights into the Origins of Lignocellulose Decay Capabilities.</title>
        <authorList>
            <person name="Nagy L.G."/>
            <person name="Riley R."/>
            <person name="Tritt A."/>
            <person name="Adam C."/>
            <person name="Daum C."/>
            <person name="Floudas D."/>
            <person name="Sun H."/>
            <person name="Yadav J.S."/>
            <person name="Pangilinan J."/>
            <person name="Larsson K.H."/>
            <person name="Matsuura K."/>
            <person name="Barry K."/>
            <person name="Labutti K."/>
            <person name="Kuo R."/>
            <person name="Ohm R.A."/>
            <person name="Bhattacharya S.S."/>
            <person name="Shirouzu T."/>
            <person name="Yoshinaga Y."/>
            <person name="Martin F.M."/>
            <person name="Grigoriev I.V."/>
            <person name="Hibbett D.S."/>
        </authorList>
    </citation>
    <scope>NUCLEOTIDE SEQUENCE [LARGE SCALE GENOMIC DNA]</scope>
    <source>
        <strain evidence="2 3">HHB12029</strain>
    </source>
</reference>
<name>A0A166AQ96_EXIGL</name>
<protein>
    <submittedName>
        <fullName evidence="2">Uncharacterized protein</fullName>
    </submittedName>
</protein>